<dbReference type="Proteomes" id="UP000219327">
    <property type="component" value="Unassembled WGS sequence"/>
</dbReference>
<protein>
    <recommendedName>
        <fullName evidence="4">YecA family protein</fullName>
    </recommendedName>
</protein>
<accession>A0A2A5X0D8</accession>
<dbReference type="SUPFAM" id="SSF101327">
    <property type="entry name" value="YgfB-like"/>
    <property type="match status" value="1"/>
</dbReference>
<gene>
    <name evidence="2" type="ORF">CNE99_00365</name>
</gene>
<dbReference type="GO" id="GO:0005829">
    <property type="term" value="C:cytosol"/>
    <property type="evidence" value="ECO:0007669"/>
    <property type="project" value="TreeGrafter"/>
</dbReference>
<dbReference type="InterPro" id="IPR011978">
    <property type="entry name" value="YgfB-like"/>
</dbReference>
<dbReference type="InterPro" id="IPR036255">
    <property type="entry name" value="YgfB-like_sf"/>
</dbReference>
<dbReference type="Gene3D" id="1.20.120.740">
    <property type="entry name" value="YgfB uncharacterised protein family UPF0149, PF03695"/>
    <property type="match status" value="1"/>
</dbReference>
<evidence type="ECO:0000313" key="3">
    <source>
        <dbReference type="Proteomes" id="UP000219327"/>
    </source>
</evidence>
<organism evidence="2 3">
    <name type="scientific">OM182 bacterium MED-G24</name>
    <dbReference type="NCBI Taxonomy" id="1986255"/>
    <lineage>
        <taxon>Bacteria</taxon>
        <taxon>Pseudomonadati</taxon>
        <taxon>Pseudomonadota</taxon>
        <taxon>Gammaproteobacteria</taxon>
        <taxon>OMG group</taxon>
        <taxon>OM182 clade</taxon>
    </lineage>
</organism>
<dbReference type="Pfam" id="PF03695">
    <property type="entry name" value="UPF0149"/>
    <property type="match status" value="1"/>
</dbReference>
<proteinExistence type="inferred from homology"/>
<evidence type="ECO:0008006" key="4">
    <source>
        <dbReference type="Google" id="ProtNLM"/>
    </source>
</evidence>
<dbReference type="PANTHER" id="PTHR37528:SF1">
    <property type="entry name" value="UPF0149 PROTEIN YGFB"/>
    <property type="match status" value="1"/>
</dbReference>
<dbReference type="EMBL" id="NTKD01000001">
    <property type="protein sequence ID" value="PDH42202.1"/>
    <property type="molecule type" value="Genomic_DNA"/>
</dbReference>
<comment type="caution">
    <text evidence="2">The sequence shown here is derived from an EMBL/GenBank/DDBJ whole genome shotgun (WGS) entry which is preliminary data.</text>
</comment>
<reference evidence="2 3" key="1">
    <citation type="submission" date="2017-08" db="EMBL/GenBank/DDBJ databases">
        <title>Fine stratification of microbial communities through a metagenomic profile of the photic zone.</title>
        <authorList>
            <person name="Haro-Moreno J.M."/>
            <person name="Lopez-Perez M."/>
            <person name="De La Torre J."/>
            <person name="Picazo A."/>
            <person name="Camacho A."/>
            <person name="Rodriguez-Valera F."/>
        </authorList>
    </citation>
    <scope>NUCLEOTIDE SEQUENCE [LARGE SCALE GENOMIC DNA]</scope>
    <source>
        <strain evidence="2">MED-G24</strain>
    </source>
</reference>
<dbReference type="PANTHER" id="PTHR37528">
    <property type="entry name" value="UPF0149 PROTEIN YGFB"/>
    <property type="match status" value="1"/>
</dbReference>
<dbReference type="AlphaFoldDB" id="A0A2A5X0D8"/>
<evidence type="ECO:0000256" key="1">
    <source>
        <dbReference type="ARBA" id="ARBA00038308"/>
    </source>
</evidence>
<evidence type="ECO:0000313" key="2">
    <source>
        <dbReference type="EMBL" id="PDH42202.1"/>
    </source>
</evidence>
<sequence>MSQTTDYNIWQQELGEAGFQSNASELHGIVTGYLCTGAGLSLERLSDLLQQPMTPPAQTSILRMVRDAQVGLVDEYLGFEPLLPGEDIALSERVRGLSAWCGGFLQGFGGAGQFSEADLPESVREVLPDLLQIASIRDEVPEDDANDADLTEIAEYVRVAVMTVFVECSRRAEGASDAGRRVDDSDDHGGWIH</sequence>
<comment type="similarity">
    <text evidence="1">Belongs to the UPF0149 family.</text>
</comment>
<name>A0A2A5X0D8_9GAMM</name>